<dbReference type="Pfam" id="PF00176">
    <property type="entry name" value="SNF2-rel_dom"/>
    <property type="match status" value="1"/>
</dbReference>
<dbReference type="InterPro" id="IPR038718">
    <property type="entry name" value="SNF2-like_sf"/>
</dbReference>
<reference evidence="4 5" key="1">
    <citation type="submission" date="2018-02" db="EMBL/GenBank/DDBJ databases">
        <title>Genomic Encyclopedia of Archaeal and Bacterial Type Strains, Phase II (KMG-II): from individual species to whole genera.</title>
        <authorList>
            <person name="Goeker M."/>
        </authorList>
    </citation>
    <scope>NUCLEOTIDE SEQUENCE [LARGE SCALE GENOMIC DNA]</scope>
    <source>
        <strain evidence="4 5">DSM 22857</strain>
    </source>
</reference>
<protein>
    <submittedName>
        <fullName evidence="4">SNF2 family DNA or RNA helicase</fullName>
    </submittedName>
</protein>
<dbReference type="SMART" id="SM00490">
    <property type="entry name" value="HELICc"/>
    <property type="match status" value="1"/>
</dbReference>
<keyword evidence="1" id="KW-0378">Hydrolase</keyword>
<organism evidence="4 5">
    <name type="scientific">Kineococcus xinjiangensis</name>
    <dbReference type="NCBI Taxonomy" id="512762"/>
    <lineage>
        <taxon>Bacteria</taxon>
        <taxon>Bacillati</taxon>
        <taxon>Actinomycetota</taxon>
        <taxon>Actinomycetes</taxon>
        <taxon>Kineosporiales</taxon>
        <taxon>Kineosporiaceae</taxon>
        <taxon>Kineococcus</taxon>
    </lineage>
</organism>
<dbReference type="Gene3D" id="3.40.50.10810">
    <property type="entry name" value="Tandem AAA-ATPase domain"/>
    <property type="match status" value="1"/>
</dbReference>
<name>A0A2S6IHN9_9ACTN</name>
<dbReference type="Proteomes" id="UP000239485">
    <property type="component" value="Unassembled WGS sequence"/>
</dbReference>
<dbReference type="GO" id="GO:0005524">
    <property type="term" value="F:ATP binding"/>
    <property type="evidence" value="ECO:0007669"/>
    <property type="project" value="InterPro"/>
</dbReference>
<sequence length="1024" mass="110595">MRVLHALWAGPAGVVWWVERSPGRRADGSALHPGALSVREVRRLAQGGSTAVREALAGAADTVQVLLPCAGTEPLPTPDLLRRLPRPRAGDAATGACSLAVVGVPVVRPGLPASVAALCALAALEEGADLGADLVAGAATRFLARFVRDVVALADAGRISPVLAGAWPDVRPVWFPTQDDDVRAWFDASAEALPPVLRAVVPGGGRARHGRPASEVLVEVVVDVLAAVVEERLRTAAEHGLPWREAVRRAGHPLLTSLAHGTPLQVPQRRLEPLRAQLGEWASSQRRRQLEVVLRLVEPDDDGGGDVPEPEGWLLDVGLRIDGEAPLSRSDLDGDAEALDALTDGLARAVRAHPPLRSLERVAGADLRLALGAEAVLDLVDRGAGRLARAGLVLLLPRSWARMEPSLRMHAESPARVDVLDRQFGMDRLVTWNWRVALGPHELSEQELDLLAESKSGLVRLRGEWVRLDPRTLAAVHRFVRNSRGGAATFSGLLGQLAGAEPPPAPVEDVRATGWLGELLAGEAEHRIEEVPAPSALAATLRPYQRRGLSWLAFMDRLGLGAVLADDMGLGKTVQVLALLLHERELHGAQRPGPTLLVCPMSLVGNWAREAARFAPSLRVVVHHGGGRARGEQVTALAEADLVVTTYGLLDKDLAALREVPWRRLVLDEAHHVKNSSTRQARAVRQVPAARRVALTGTPVENRLEELRGVLDAVAPGVLGSAAAFRQRFARPIERDGDAAVAARLRTVTRPFVLRRVKTDRSVIADLPEKVEMVVPVNLTREQAALYRATVAELLKKVDELTPMQRRGLVLRTLTRLKQICNHPAHFLSDGSPLLTRGRHRSGKLAAVEDVVESLLAEGDKALLFTQFAEFGHLLVPYLSDRFGVEVPFLHGGVARTRRDAMVARFQAEDGPPLMLLSLKAGGSGLNLTAASHVVHLDRWWNPAVENQATDRAFRIGQQRRVQVRKLVSIGTVEERIDATLTEKSELADLVLARETGAGEGWVTELDTAALRELLTLSPEAVGE</sequence>
<evidence type="ECO:0000259" key="3">
    <source>
        <dbReference type="PROSITE" id="PS51194"/>
    </source>
</evidence>
<feature type="domain" description="Helicase ATP-binding" evidence="2">
    <location>
        <begin position="553"/>
        <end position="717"/>
    </location>
</feature>
<accession>A0A2S6IHN9</accession>
<dbReference type="InterPro" id="IPR014001">
    <property type="entry name" value="Helicase_ATP-bd"/>
</dbReference>
<comment type="caution">
    <text evidence="4">The sequence shown here is derived from an EMBL/GenBank/DDBJ whole genome shotgun (WGS) entry which is preliminary data.</text>
</comment>
<dbReference type="GO" id="GO:0016787">
    <property type="term" value="F:hydrolase activity"/>
    <property type="evidence" value="ECO:0007669"/>
    <property type="project" value="UniProtKB-KW"/>
</dbReference>
<dbReference type="EMBL" id="PTJD01000009">
    <property type="protein sequence ID" value="PPK93733.1"/>
    <property type="molecule type" value="Genomic_DNA"/>
</dbReference>
<dbReference type="CDD" id="cd18793">
    <property type="entry name" value="SF2_C_SNF"/>
    <property type="match status" value="1"/>
</dbReference>
<dbReference type="CDD" id="cd18012">
    <property type="entry name" value="DEXQc_arch_SWI2_SNF2"/>
    <property type="match status" value="1"/>
</dbReference>
<evidence type="ECO:0000313" key="4">
    <source>
        <dbReference type="EMBL" id="PPK93733.1"/>
    </source>
</evidence>
<keyword evidence="4" id="KW-0067">ATP-binding</keyword>
<dbReference type="PANTHER" id="PTHR10799">
    <property type="entry name" value="SNF2/RAD54 HELICASE FAMILY"/>
    <property type="match status" value="1"/>
</dbReference>
<evidence type="ECO:0000313" key="5">
    <source>
        <dbReference type="Proteomes" id="UP000239485"/>
    </source>
</evidence>
<dbReference type="InterPro" id="IPR001650">
    <property type="entry name" value="Helicase_C-like"/>
</dbReference>
<proteinExistence type="predicted"/>
<dbReference type="AlphaFoldDB" id="A0A2S6IHN9"/>
<evidence type="ECO:0000259" key="2">
    <source>
        <dbReference type="PROSITE" id="PS51192"/>
    </source>
</evidence>
<dbReference type="InterPro" id="IPR022138">
    <property type="entry name" value="DUF3670"/>
</dbReference>
<keyword evidence="4" id="KW-0347">Helicase</keyword>
<feature type="domain" description="Helicase C-terminal" evidence="3">
    <location>
        <begin position="847"/>
        <end position="993"/>
    </location>
</feature>
<dbReference type="SMART" id="SM00487">
    <property type="entry name" value="DEXDc"/>
    <property type="match status" value="1"/>
</dbReference>
<dbReference type="InterPro" id="IPR049730">
    <property type="entry name" value="SNF2/RAD54-like_C"/>
</dbReference>
<dbReference type="PROSITE" id="PS51194">
    <property type="entry name" value="HELICASE_CTER"/>
    <property type="match status" value="1"/>
</dbReference>
<keyword evidence="5" id="KW-1185">Reference proteome</keyword>
<dbReference type="OrthoDB" id="9760715at2"/>
<gene>
    <name evidence="4" type="ORF">CLV92_1099</name>
</gene>
<dbReference type="PROSITE" id="PS51192">
    <property type="entry name" value="HELICASE_ATP_BIND_1"/>
    <property type="match status" value="1"/>
</dbReference>
<dbReference type="InterPro" id="IPR027417">
    <property type="entry name" value="P-loop_NTPase"/>
</dbReference>
<evidence type="ECO:0000256" key="1">
    <source>
        <dbReference type="ARBA" id="ARBA00022801"/>
    </source>
</evidence>
<dbReference type="InterPro" id="IPR000330">
    <property type="entry name" value="SNF2_N"/>
</dbReference>
<dbReference type="Pfam" id="PF12419">
    <property type="entry name" value="DUF3670"/>
    <property type="match status" value="1"/>
</dbReference>
<dbReference type="Gene3D" id="3.40.50.300">
    <property type="entry name" value="P-loop containing nucleotide triphosphate hydrolases"/>
    <property type="match status" value="1"/>
</dbReference>
<dbReference type="Pfam" id="PF00271">
    <property type="entry name" value="Helicase_C"/>
    <property type="match status" value="1"/>
</dbReference>
<dbReference type="RefSeq" id="WP_104433266.1">
    <property type="nucleotide sequence ID" value="NZ_PTJD01000009.1"/>
</dbReference>
<dbReference type="SUPFAM" id="SSF52540">
    <property type="entry name" value="P-loop containing nucleoside triphosphate hydrolases"/>
    <property type="match status" value="2"/>
</dbReference>
<dbReference type="GO" id="GO:0004386">
    <property type="term" value="F:helicase activity"/>
    <property type="evidence" value="ECO:0007669"/>
    <property type="project" value="UniProtKB-KW"/>
</dbReference>
<keyword evidence="4" id="KW-0547">Nucleotide-binding</keyword>